<keyword evidence="3" id="KW-1185">Reference proteome</keyword>
<accession>A0A3M7T501</accession>
<reference evidence="2 3" key="1">
    <citation type="journal article" date="2018" name="Sci. Rep.">
        <title>Genomic signatures of local adaptation to the degree of environmental predictability in rotifers.</title>
        <authorList>
            <person name="Franch-Gras L."/>
            <person name="Hahn C."/>
            <person name="Garcia-Roger E.M."/>
            <person name="Carmona M.J."/>
            <person name="Serra M."/>
            <person name="Gomez A."/>
        </authorList>
    </citation>
    <scope>NUCLEOTIDE SEQUENCE [LARGE SCALE GENOMIC DNA]</scope>
    <source>
        <strain evidence="2">HYR1</strain>
    </source>
</reference>
<dbReference type="Proteomes" id="UP000276133">
    <property type="component" value="Unassembled WGS sequence"/>
</dbReference>
<organism evidence="2 3">
    <name type="scientific">Brachionus plicatilis</name>
    <name type="common">Marine rotifer</name>
    <name type="synonym">Brachionus muelleri</name>
    <dbReference type="NCBI Taxonomy" id="10195"/>
    <lineage>
        <taxon>Eukaryota</taxon>
        <taxon>Metazoa</taxon>
        <taxon>Spiralia</taxon>
        <taxon>Gnathifera</taxon>
        <taxon>Rotifera</taxon>
        <taxon>Eurotatoria</taxon>
        <taxon>Monogononta</taxon>
        <taxon>Pseudotrocha</taxon>
        <taxon>Ploima</taxon>
        <taxon>Brachionidae</taxon>
        <taxon>Brachionus</taxon>
    </lineage>
</organism>
<keyword evidence="1" id="KW-0472">Membrane</keyword>
<feature type="transmembrane region" description="Helical" evidence="1">
    <location>
        <begin position="15"/>
        <end position="36"/>
    </location>
</feature>
<dbReference type="EMBL" id="REGN01000278">
    <property type="protein sequence ID" value="RNA43092.1"/>
    <property type="molecule type" value="Genomic_DNA"/>
</dbReference>
<dbReference type="AlphaFoldDB" id="A0A3M7T501"/>
<sequence length="128" mass="14866">MKQPLFHLLRKSAKYVQINCCNFAILQFFSWIICLIKSKKGATKIFVQFIFEIHKTTESLEIGGDRLSTLTSRLLGATLIRKKVSKVRICLELIYNGPFSIIGLSNKRDFFQTSDDYFDYVQPTLQEF</sequence>
<comment type="caution">
    <text evidence="2">The sequence shown here is derived from an EMBL/GenBank/DDBJ whole genome shotgun (WGS) entry which is preliminary data.</text>
</comment>
<keyword evidence="1" id="KW-1133">Transmembrane helix</keyword>
<name>A0A3M7T501_BRAPC</name>
<evidence type="ECO:0000313" key="2">
    <source>
        <dbReference type="EMBL" id="RNA43092.1"/>
    </source>
</evidence>
<keyword evidence="1" id="KW-0812">Transmembrane</keyword>
<evidence type="ECO:0000256" key="1">
    <source>
        <dbReference type="SAM" id="Phobius"/>
    </source>
</evidence>
<gene>
    <name evidence="2" type="ORF">BpHYR1_032912</name>
</gene>
<proteinExistence type="predicted"/>
<protein>
    <submittedName>
        <fullName evidence="2">Uncharacterized protein</fullName>
    </submittedName>
</protein>
<evidence type="ECO:0000313" key="3">
    <source>
        <dbReference type="Proteomes" id="UP000276133"/>
    </source>
</evidence>